<accession>A0A4R2GWY8</accession>
<proteinExistence type="predicted"/>
<dbReference type="AlphaFoldDB" id="A0A4R2GWY8"/>
<name>A0A4R2GWY8_9ACTN</name>
<evidence type="ECO:0000313" key="2">
    <source>
        <dbReference type="Proteomes" id="UP000294508"/>
    </source>
</evidence>
<sequence>MLATQLDIPLTVVAHGDSGVKATRQAVLDAEGPVLVVLLRQDAGDSLLLGLLTDLEQALAGSLPWDKVPQFTLLTARDLPALSWVAAKACLSLEPAERKRLVHLLPDKHHCASRELELSVSTGPVVAQRTVDGVAVPSTLLQYAQAVAVQTHGSDACARGGDGAVLCGLHGHGAASRLDRPGALACGQGLPCPRGPRPTPLSQSQADLLMVTSCNGLRLLDSNTQPDFNLGLAFLEGSGRAYVASVTSGMGTDATTAAFLAALASGRTLAEATMILNAFITCAGVDQPTYIAVGHPDHCVSAPHTSDGDLPCWLSPGVEETGRDITIFGNDRHFVEFRIDNPAMLDMLENGRLGLAVDPAVPAPNPSRFWFARAEGSQNDGRRSARGFAYSFPHPLGELTLHGRDVDEAVYALDGALTRSTRWRDLWAQCQEGASAVPDLIGAVDDIVAESRAEALRMLPSLRYDIDAWPIIDTLVSRIHDAGSTIRRALMDDLLPQLAGSFYLTNVLIGEYAYAGATGCACLYCGRLASRKRFTHPLRHEVRFVEICPRCGIVTDRPHDPALAISIEAPELVARGDTIDAEVCTAGGHVGDGLVGVRLSTHGLTDLPPTPELAVLADTTTTTTAFSIPVSQALPPHEYSLKALAADDTGLAFAHKLIWVR</sequence>
<comment type="caution">
    <text evidence="1">The sequence shown here is derived from an EMBL/GenBank/DDBJ whole genome shotgun (WGS) entry which is preliminary data.</text>
</comment>
<dbReference type="Proteomes" id="UP000294508">
    <property type="component" value="Unassembled WGS sequence"/>
</dbReference>
<reference evidence="1 2" key="1">
    <citation type="journal article" date="2015" name="Stand. Genomic Sci.">
        <title>Genomic Encyclopedia of Bacterial and Archaeal Type Strains, Phase III: the genomes of soil and plant-associated and newly described type strains.</title>
        <authorList>
            <person name="Whitman W.B."/>
            <person name="Woyke T."/>
            <person name="Klenk H.P."/>
            <person name="Zhou Y."/>
            <person name="Lilburn T.G."/>
            <person name="Beck B.J."/>
            <person name="De Vos P."/>
            <person name="Vandamme P."/>
            <person name="Eisen J.A."/>
            <person name="Garrity G."/>
            <person name="Hugenholtz P."/>
            <person name="Kyrpides N.C."/>
        </authorList>
    </citation>
    <scope>NUCLEOTIDE SEQUENCE [LARGE SCALE GENOMIC DNA]</scope>
    <source>
        <strain evidence="1 2">VKM Ac-2572</strain>
    </source>
</reference>
<dbReference type="EMBL" id="SLWN01000021">
    <property type="protein sequence ID" value="TCO15702.1"/>
    <property type="molecule type" value="Genomic_DNA"/>
</dbReference>
<protein>
    <submittedName>
        <fullName evidence="1">Uncharacterized protein</fullName>
    </submittedName>
</protein>
<keyword evidence="2" id="KW-1185">Reference proteome</keyword>
<evidence type="ECO:0000313" key="1">
    <source>
        <dbReference type="EMBL" id="TCO15702.1"/>
    </source>
</evidence>
<gene>
    <name evidence="1" type="ORF">EV652_12175</name>
</gene>
<organism evidence="1 2">
    <name type="scientific">Kribbella steppae</name>
    <dbReference type="NCBI Taxonomy" id="2512223"/>
    <lineage>
        <taxon>Bacteria</taxon>
        <taxon>Bacillati</taxon>
        <taxon>Actinomycetota</taxon>
        <taxon>Actinomycetes</taxon>
        <taxon>Propionibacteriales</taxon>
        <taxon>Kribbellaceae</taxon>
        <taxon>Kribbella</taxon>
    </lineage>
</organism>